<keyword evidence="3" id="KW-1185">Reference proteome</keyword>
<dbReference type="Pfam" id="PF11804">
    <property type="entry name" value="DUF3325"/>
    <property type="match status" value="1"/>
</dbReference>
<keyword evidence="1" id="KW-0472">Membrane</keyword>
<dbReference type="InterPro" id="IPR021762">
    <property type="entry name" value="DUF3325"/>
</dbReference>
<organism evidence="2 3">
    <name type="scientific">Pseudorhodoferax soli</name>
    <dbReference type="NCBI Taxonomy" id="545864"/>
    <lineage>
        <taxon>Bacteria</taxon>
        <taxon>Pseudomonadati</taxon>
        <taxon>Pseudomonadota</taxon>
        <taxon>Betaproteobacteria</taxon>
        <taxon>Burkholderiales</taxon>
        <taxon>Comamonadaceae</taxon>
    </lineage>
</organism>
<accession>A0A368Y198</accession>
<gene>
    <name evidence="2" type="ORF">DES41_103173</name>
</gene>
<evidence type="ECO:0000313" key="2">
    <source>
        <dbReference type="EMBL" id="RCW72567.1"/>
    </source>
</evidence>
<dbReference type="RefSeq" id="WP_114467989.1">
    <property type="nucleotide sequence ID" value="NZ_QPJK01000003.1"/>
</dbReference>
<comment type="caution">
    <text evidence="2">The sequence shown here is derived from an EMBL/GenBank/DDBJ whole genome shotgun (WGS) entry which is preliminary data.</text>
</comment>
<feature type="transmembrane region" description="Helical" evidence="1">
    <location>
        <begin position="71"/>
        <end position="91"/>
    </location>
</feature>
<feature type="transmembrane region" description="Helical" evidence="1">
    <location>
        <begin position="48"/>
        <end position="64"/>
    </location>
</feature>
<reference evidence="2 3" key="1">
    <citation type="submission" date="2018-07" db="EMBL/GenBank/DDBJ databases">
        <title>Genomic Encyclopedia of Type Strains, Phase IV (KMG-IV): sequencing the most valuable type-strain genomes for metagenomic binning, comparative biology and taxonomic classification.</title>
        <authorList>
            <person name="Goeker M."/>
        </authorList>
    </citation>
    <scope>NUCLEOTIDE SEQUENCE [LARGE SCALE GENOMIC DNA]</scope>
    <source>
        <strain evidence="2 3">DSM 21634</strain>
    </source>
</reference>
<proteinExistence type="predicted"/>
<keyword evidence="1" id="KW-0812">Transmembrane</keyword>
<dbReference type="Proteomes" id="UP000252884">
    <property type="component" value="Unassembled WGS sequence"/>
</dbReference>
<dbReference type="EMBL" id="QPJK01000003">
    <property type="protein sequence ID" value="RCW72567.1"/>
    <property type="molecule type" value="Genomic_DNA"/>
</dbReference>
<name>A0A368Y198_9BURK</name>
<keyword evidence="1" id="KW-1133">Transmembrane helix</keyword>
<sequence>MRDALMLGAAVLAALAGMGWLALAMDVHWEQACGAAAQPPARARLLRVLGMLALAASLGLCLAVDHASMAALVWVMSLAAAALAVAMALSWRPHWLRLLVPGAPRA</sequence>
<dbReference type="AlphaFoldDB" id="A0A368Y198"/>
<evidence type="ECO:0000256" key="1">
    <source>
        <dbReference type="SAM" id="Phobius"/>
    </source>
</evidence>
<protein>
    <submittedName>
        <fullName evidence="2">Uncharacterized protein DUF3325</fullName>
    </submittedName>
</protein>
<evidence type="ECO:0000313" key="3">
    <source>
        <dbReference type="Proteomes" id="UP000252884"/>
    </source>
</evidence>